<evidence type="ECO:0000256" key="3">
    <source>
        <dbReference type="SAM" id="SignalP"/>
    </source>
</evidence>
<name>A0A1E7K0X7_9ACTN</name>
<gene>
    <name evidence="4" type="ORF">AN217_06410</name>
</gene>
<protein>
    <submittedName>
        <fullName evidence="4">ABC transporter substrate-binding protein</fullName>
    </submittedName>
</protein>
<keyword evidence="1 3" id="KW-0732">Signal</keyword>
<feature type="region of interest" description="Disordered" evidence="2">
    <location>
        <begin position="354"/>
        <end position="383"/>
    </location>
</feature>
<dbReference type="Pfam" id="PF13343">
    <property type="entry name" value="SBP_bac_6"/>
    <property type="match status" value="1"/>
</dbReference>
<dbReference type="PATRIC" id="fig|943816.4.peg.644"/>
<dbReference type="SUPFAM" id="SSF53850">
    <property type="entry name" value="Periplasmic binding protein-like II"/>
    <property type="match status" value="1"/>
</dbReference>
<dbReference type="GO" id="GO:0030976">
    <property type="term" value="F:thiamine pyrophosphate binding"/>
    <property type="evidence" value="ECO:0007669"/>
    <property type="project" value="TreeGrafter"/>
</dbReference>
<dbReference type="PANTHER" id="PTHR30006">
    <property type="entry name" value="THIAMINE-BINDING PERIPLASMIC PROTEIN-RELATED"/>
    <property type="match status" value="1"/>
</dbReference>
<sequence>MKADHLSRRSRLLTAAAAVVTLSAAATGCGSAPAQGSDSEASKARSAADLGGMGKLVAAAKKEGELNVYALAPTWSNYGQMIKTFEKKYGIEVHNEDPGGSSQGALNAAAKRKGQDRAVDALDLGTAFMQQAKTKKLLAPYKVKGWDAIPDAQKQSDGSFMNNYGGYISLGCDAKAVKKCPKSFEDLLKPEYKNKVALNGNPNESSSAFSSVIAASLANGGGFDDVQPGLDFFEKLKKSGNYVPVESTKATIQKGETPISIDWDYLNLGYGEELKSKGVDWKVNVPTDGQYSQYYNQGVNKYAPHPAAARLWLEFLYSPEGQNIWLRGYSRPALLEKMTEDGTVDKKAAAKLPEVDGTPKFPTHAQEAQAQKTISEGWGAAVS</sequence>
<dbReference type="PROSITE" id="PS51318">
    <property type="entry name" value="TAT"/>
    <property type="match status" value="1"/>
</dbReference>
<evidence type="ECO:0000313" key="4">
    <source>
        <dbReference type="EMBL" id="OEU97562.1"/>
    </source>
</evidence>
<dbReference type="PROSITE" id="PS51257">
    <property type="entry name" value="PROKAR_LIPOPROTEIN"/>
    <property type="match status" value="1"/>
</dbReference>
<evidence type="ECO:0000256" key="1">
    <source>
        <dbReference type="ARBA" id="ARBA00022729"/>
    </source>
</evidence>
<dbReference type="InterPro" id="IPR006311">
    <property type="entry name" value="TAT_signal"/>
</dbReference>
<dbReference type="AlphaFoldDB" id="A0A1E7K0X7"/>
<dbReference type="RefSeq" id="WP_069991086.1">
    <property type="nucleotide sequence ID" value="NZ_LJGV01000022.1"/>
</dbReference>
<accession>A0A1E7K0X7</accession>
<dbReference type="EMBL" id="LJGV01000022">
    <property type="protein sequence ID" value="OEU97562.1"/>
    <property type="molecule type" value="Genomic_DNA"/>
</dbReference>
<dbReference type="PANTHER" id="PTHR30006:SF2">
    <property type="entry name" value="ABC TRANSPORTER SUBSTRATE-BINDING PROTEIN"/>
    <property type="match status" value="1"/>
</dbReference>
<feature type="chain" id="PRO_5039266461" evidence="3">
    <location>
        <begin position="27"/>
        <end position="383"/>
    </location>
</feature>
<comment type="caution">
    <text evidence="4">The sequence shown here is derived from an EMBL/GenBank/DDBJ whole genome shotgun (WGS) entry which is preliminary data.</text>
</comment>
<organism evidence="4 5">
    <name type="scientific">Streptomyces qinglanensis</name>
    <dbReference type="NCBI Taxonomy" id="943816"/>
    <lineage>
        <taxon>Bacteria</taxon>
        <taxon>Bacillati</taxon>
        <taxon>Actinomycetota</taxon>
        <taxon>Actinomycetes</taxon>
        <taxon>Kitasatosporales</taxon>
        <taxon>Streptomycetaceae</taxon>
        <taxon>Streptomyces</taxon>
    </lineage>
</organism>
<evidence type="ECO:0000256" key="2">
    <source>
        <dbReference type="SAM" id="MobiDB-lite"/>
    </source>
</evidence>
<dbReference type="GO" id="GO:0030288">
    <property type="term" value="C:outer membrane-bounded periplasmic space"/>
    <property type="evidence" value="ECO:0007669"/>
    <property type="project" value="TreeGrafter"/>
</dbReference>
<reference evidence="4 5" key="1">
    <citation type="journal article" date="2016" name="Front. Microbiol.">
        <title>Comparative Genomics Analysis of Streptomyces Species Reveals Their Adaptation to the Marine Environment and Their Diversity at the Genomic Level.</title>
        <authorList>
            <person name="Tian X."/>
            <person name="Zhang Z."/>
            <person name="Yang T."/>
            <person name="Chen M."/>
            <person name="Li J."/>
            <person name="Chen F."/>
            <person name="Yang J."/>
            <person name="Li W."/>
            <person name="Zhang B."/>
            <person name="Zhang Z."/>
            <person name="Wu J."/>
            <person name="Zhang C."/>
            <person name="Long L."/>
            <person name="Xiao J."/>
        </authorList>
    </citation>
    <scope>NUCLEOTIDE SEQUENCE [LARGE SCALE GENOMIC DNA]</scope>
    <source>
        <strain evidence="4 5">SCSIO M10379</strain>
    </source>
</reference>
<evidence type="ECO:0000313" key="5">
    <source>
        <dbReference type="Proteomes" id="UP000175829"/>
    </source>
</evidence>
<proteinExistence type="predicted"/>
<dbReference type="Proteomes" id="UP000175829">
    <property type="component" value="Unassembled WGS sequence"/>
</dbReference>
<dbReference type="GO" id="GO:0030975">
    <property type="term" value="F:thiamine binding"/>
    <property type="evidence" value="ECO:0007669"/>
    <property type="project" value="TreeGrafter"/>
</dbReference>
<dbReference type="Gene3D" id="3.40.190.10">
    <property type="entry name" value="Periplasmic binding protein-like II"/>
    <property type="match status" value="2"/>
</dbReference>
<dbReference type="GO" id="GO:0015888">
    <property type="term" value="P:thiamine transport"/>
    <property type="evidence" value="ECO:0007669"/>
    <property type="project" value="TreeGrafter"/>
</dbReference>
<feature type="signal peptide" evidence="3">
    <location>
        <begin position="1"/>
        <end position="26"/>
    </location>
</feature>